<proteinExistence type="predicted"/>
<dbReference type="AlphaFoldDB" id="A0AAW0T563"/>
<dbReference type="Proteomes" id="UP001487740">
    <property type="component" value="Unassembled WGS sequence"/>
</dbReference>
<dbReference type="EMBL" id="JARAKH010000038">
    <property type="protein sequence ID" value="KAK8382790.1"/>
    <property type="molecule type" value="Genomic_DNA"/>
</dbReference>
<evidence type="ECO:0000313" key="1">
    <source>
        <dbReference type="EMBL" id="KAK8382790.1"/>
    </source>
</evidence>
<comment type="caution">
    <text evidence="1">The sequence shown here is derived from an EMBL/GenBank/DDBJ whole genome shotgun (WGS) entry which is preliminary data.</text>
</comment>
<name>A0AAW0T563_SCYPA</name>
<protein>
    <submittedName>
        <fullName evidence="1">Uncharacterized protein</fullName>
    </submittedName>
</protein>
<sequence length="276" mass="31808">MPDKTKRDFVASYGSGSWNTYSLEEYSGPDFITAGTIARAMRVFERQFKMNMDVVSGSQLLFWTLVLEERRDTPATRSRARLRRKILTQTFRFAISSDDNLLFCNKMISANMQRQLSRALSCNGLKIMKLRGSDPVNLLMMYKQSKRQSPNVLKLMHEEHMYSLLEKVQHHGLMNGEDLTQEITEAESSKVFQSMGSQSDTIPCLRRVDISIRNMPPQDASSLPNFRWTYIEAEVFAPSVFHLYREAGMLKIIDNAPEWLKKIRISGKTEAEARFV</sequence>
<gene>
    <name evidence="1" type="ORF">O3P69_011376</name>
</gene>
<organism evidence="1 2">
    <name type="scientific">Scylla paramamosain</name>
    <name type="common">Mud crab</name>
    <dbReference type="NCBI Taxonomy" id="85552"/>
    <lineage>
        <taxon>Eukaryota</taxon>
        <taxon>Metazoa</taxon>
        <taxon>Ecdysozoa</taxon>
        <taxon>Arthropoda</taxon>
        <taxon>Crustacea</taxon>
        <taxon>Multicrustacea</taxon>
        <taxon>Malacostraca</taxon>
        <taxon>Eumalacostraca</taxon>
        <taxon>Eucarida</taxon>
        <taxon>Decapoda</taxon>
        <taxon>Pleocyemata</taxon>
        <taxon>Brachyura</taxon>
        <taxon>Eubrachyura</taxon>
        <taxon>Portunoidea</taxon>
        <taxon>Portunidae</taxon>
        <taxon>Portuninae</taxon>
        <taxon>Scylla</taxon>
    </lineage>
</organism>
<evidence type="ECO:0000313" key="2">
    <source>
        <dbReference type="Proteomes" id="UP001487740"/>
    </source>
</evidence>
<reference evidence="1 2" key="1">
    <citation type="submission" date="2023-03" db="EMBL/GenBank/DDBJ databases">
        <title>High-quality genome of Scylla paramamosain provides insights in environmental adaptation.</title>
        <authorList>
            <person name="Zhang L."/>
        </authorList>
    </citation>
    <scope>NUCLEOTIDE SEQUENCE [LARGE SCALE GENOMIC DNA]</scope>
    <source>
        <strain evidence="1">LZ_2023a</strain>
        <tissue evidence="1">Muscle</tissue>
    </source>
</reference>
<keyword evidence="2" id="KW-1185">Reference proteome</keyword>
<accession>A0AAW0T563</accession>